<sequence>MRLLTTTALVLLVSACSNKEEKPAAAAAAPVPPSASKPSATRPAELPATLAVSTDCALERFNDAPPSADDNAVTDKSKVYLNGWAANSKSDQAPGDVYIEMTGPGHYFVKAERGIQRPDIAEVYKKPLLVNAGWSVTMDLSGVAPGAYDIKILEAAGAGSTECVPSNKISIPG</sequence>
<dbReference type="AlphaFoldDB" id="A0A6L6QP10"/>
<comment type="caution">
    <text evidence="2">The sequence shown here is derived from an EMBL/GenBank/DDBJ whole genome shotgun (WGS) entry which is preliminary data.</text>
</comment>
<gene>
    <name evidence="2" type="ORF">GM658_26205</name>
</gene>
<dbReference type="EMBL" id="WNKX01000034">
    <property type="protein sequence ID" value="MTW14112.1"/>
    <property type="molecule type" value="Genomic_DNA"/>
</dbReference>
<name>A0A6L6QP10_9BURK</name>
<keyword evidence="3" id="KW-1185">Reference proteome</keyword>
<proteinExistence type="predicted"/>
<evidence type="ECO:0000313" key="2">
    <source>
        <dbReference type="EMBL" id="MTW14112.1"/>
    </source>
</evidence>
<reference evidence="2 3" key="1">
    <citation type="submission" date="2019-11" db="EMBL/GenBank/DDBJ databases">
        <title>Type strains purchased from KCTC, JCM and DSMZ.</title>
        <authorList>
            <person name="Lu H."/>
        </authorList>
    </citation>
    <scope>NUCLEOTIDE SEQUENCE [LARGE SCALE GENOMIC DNA]</scope>
    <source>
        <strain evidence="2 3">JCM 31587</strain>
    </source>
</reference>
<protein>
    <recommendedName>
        <fullName evidence="4">Lipoprotein</fullName>
    </recommendedName>
</protein>
<dbReference type="Proteomes" id="UP000472320">
    <property type="component" value="Unassembled WGS sequence"/>
</dbReference>
<dbReference type="OrthoDB" id="9126820at2"/>
<evidence type="ECO:0008006" key="4">
    <source>
        <dbReference type="Google" id="ProtNLM"/>
    </source>
</evidence>
<organism evidence="2 3">
    <name type="scientific">Massilia eburnea</name>
    <dbReference type="NCBI Taxonomy" id="1776165"/>
    <lineage>
        <taxon>Bacteria</taxon>
        <taxon>Pseudomonadati</taxon>
        <taxon>Pseudomonadota</taxon>
        <taxon>Betaproteobacteria</taxon>
        <taxon>Burkholderiales</taxon>
        <taxon>Oxalobacteraceae</taxon>
        <taxon>Telluria group</taxon>
        <taxon>Massilia</taxon>
    </lineage>
</organism>
<dbReference type="RefSeq" id="WP_155457052.1">
    <property type="nucleotide sequence ID" value="NZ_WNKX01000034.1"/>
</dbReference>
<dbReference type="PROSITE" id="PS51257">
    <property type="entry name" value="PROKAR_LIPOPROTEIN"/>
    <property type="match status" value="1"/>
</dbReference>
<accession>A0A6L6QP10</accession>
<evidence type="ECO:0000256" key="1">
    <source>
        <dbReference type="SAM" id="MobiDB-lite"/>
    </source>
</evidence>
<evidence type="ECO:0000313" key="3">
    <source>
        <dbReference type="Proteomes" id="UP000472320"/>
    </source>
</evidence>
<feature type="region of interest" description="Disordered" evidence="1">
    <location>
        <begin position="21"/>
        <end position="46"/>
    </location>
</feature>